<evidence type="ECO:0000313" key="2">
    <source>
        <dbReference type="EMBL" id="RTQ36240.1"/>
    </source>
</evidence>
<dbReference type="OrthoDB" id="8848166at2"/>
<dbReference type="Proteomes" id="UP000267418">
    <property type="component" value="Unassembled WGS sequence"/>
</dbReference>
<keyword evidence="1" id="KW-0472">Membrane</keyword>
<protein>
    <submittedName>
        <fullName evidence="2">Uncharacterized protein</fullName>
    </submittedName>
</protein>
<comment type="caution">
    <text evidence="2">The sequence shown here is derived from an EMBL/GenBank/DDBJ whole genome shotgun (WGS) entry which is preliminary data.</text>
</comment>
<name>A0A3S0J7Q8_9BURK</name>
<evidence type="ECO:0000313" key="3">
    <source>
        <dbReference type="Proteomes" id="UP000267418"/>
    </source>
</evidence>
<keyword evidence="1" id="KW-1133">Transmembrane helix</keyword>
<sequence length="198" mass="21407">MRDWFYQLTGKAWIALVFGIGILGWAGYAQFKASSDTHGTAVEDLVAKSGTIVSGSEVTETTKRRRGGSTTRRYFVLDAKLADGNTEKWRVDYAVGRSKLEPLIDEAVEVRVDPSDNNLVYEVKLKGKPVVSLADVQKIMEVKDKAAASSATDKGTLIVGAIALLLGIGGLFARRKIRDSYLAEQAGTVQTPAIGEKV</sequence>
<dbReference type="AlphaFoldDB" id="A0A3S0J7Q8"/>
<accession>A0A3S0J7Q8</accession>
<keyword evidence="3" id="KW-1185">Reference proteome</keyword>
<proteinExistence type="predicted"/>
<gene>
    <name evidence="2" type="ORF">EJP69_00320</name>
</gene>
<keyword evidence="1" id="KW-0812">Transmembrane</keyword>
<dbReference type="RefSeq" id="WP_093202764.1">
    <property type="nucleotide sequence ID" value="NZ_RXOE01000001.1"/>
</dbReference>
<feature type="transmembrane region" description="Helical" evidence="1">
    <location>
        <begin position="155"/>
        <end position="173"/>
    </location>
</feature>
<reference evidence="2 3" key="1">
    <citation type="submission" date="2018-12" db="EMBL/GenBank/DDBJ databases">
        <title>The genome of Variovorax gossypii DSM 100435.</title>
        <authorList>
            <person name="Gao J."/>
            <person name="Sun J."/>
        </authorList>
    </citation>
    <scope>NUCLEOTIDE SEQUENCE [LARGE SCALE GENOMIC DNA]</scope>
    <source>
        <strain evidence="2 3">DSM 100435</strain>
    </source>
</reference>
<dbReference type="EMBL" id="RXOE01000001">
    <property type="protein sequence ID" value="RTQ36240.1"/>
    <property type="molecule type" value="Genomic_DNA"/>
</dbReference>
<organism evidence="2 3">
    <name type="scientific">Variovorax gossypii</name>
    <dbReference type="NCBI Taxonomy" id="1679495"/>
    <lineage>
        <taxon>Bacteria</taxon>
        <taxon>Pseudomonadati</taxon>
        <taxon>Pseudomonadota</taxon>
        <taxon>Betaproteobacteria</taxon>
        <taxon>Burkholderiales</taxon>
        <taxon>Comamonadaceae</taxon>
        <taxon>Variovorax</taxon>
    </lineage>
</organism>
<evidence type="ECO:0000256" key="1">
    <source>
        <dbReference type="SAM" id="Phobius"/>
    </source>
</evidence>
<feature type="transmembrane region" description="Helical" evidence="1">
    <location>
        <begin position="12"/>
        <end position="31"/>
    </location>
</feature>